<dbReference type="PRINTS" id="PR00959">
    <property type="entry name" value="MEVGALKINASE"/>
</dbReference>
<dbReference type="OrthoDB" id="187738at2759"/>
<dbReference type="NCBIfam" id="TIGR00131">
    <property type="entry name" value="gal_kin"/>
    <property type="match status" value="1"/>
</dbReference>
<dbReference type="PANTHER" id="PTHR10457:SF7">
    <property type="entry name" value="GALACTOKINASE-RELATED"/>
    <property type="match status" value="1"/>
</dbReference>
<comment type="similarity">
    <text evidence="1">Belongs to the GHMP kinase family. GalK subfamily.</text>
</comment>
<dbReference type="Gene3D" id="1.20.1440.340">
    <property type="match status" value="1"/>
</dbReference>
<evidence type="ECO:0000313" key="7">
    <source>
        <dbReference type="EMBL" id="PWN24942.1"/>
    </source>
</evidence>
<dbReference type="Pfam" id="PF10509">
    <property type="entry name" value="GalKase_gal_bdg"/>
    <property type="match status" value="1"/>
</dbReference>
<dbReference type="InterPro" id="IPR020568">
    <property type="entry name" value="Ribosomal_Su5_D2-typ_SF"/>
</dbReference>
<evidence type="ECO:0000256" key="1">
    <source>
        <dbReference type="ARBA" id="ARBA00006566"/>
    </source>
</evidence>
<evidence type="ECO:0000256" key="3">
    <source>
        <dbReference type="ARBA" id="ARBA00022840"/>
    </source>
</evidence>
<organism evidence="7 8">
    <name type="scientific">Jaminaea rosea</name>
    <dbReference type="NCBI Taxonomy" id="1569628"/>
    <lineage>
        <taxon>Eukaryota</taxon>
        <taxon>Fungi</taxon>
        <taxon>Dikarya</taxon>
        <taxon>Basidiomycota</taxon>
        <taxon>Ustilaginomycotina</taxon>
        <taxon>Exobasidiomycetes</taxon>
        <taxon>Microstromatales</taxon>
        <taxon>Microstromatales incertae sedis</taxon>
        <taxon>Jaminaea</taxon>
    </lineage>
</organism>
<dbReference type="AlphaFoldDB" id="A0A316UI43"/>
<dbReference type="InterPro" id="IPR014721">
    <property type="entry name" value="Ribsml_uS5_D2-typ_fold_subgr"/>
</dbReference>
<dbReference type="GO" id="GO:0004335">
    <property type="term" value="F:galactokinase activity"/>
    <property type="evidence" value="ECO:0007669"/>
    <property type="project" value="InterPro"/>
</dbReference>
<feature type="domain" description="GHMP kinase N-terminal" evidence="4">
    <location>
        <begin position="142"/>
        <end position="237"/>
    </location>
</feature>
<name>A0A316UI43_9BASI</name>
<reference evidence="7 8" key="1">
    <citation type="journal article" date="2018" name="Mol. Biol. Evol.">
        <title>Broad Genomic Sampling Reveals a Smut Pathogenic Ancestry of the Fungal Clade Ustilaginomycotina.</title>
        <authorList>
            <person name="Kijpornyongpan T."/>
            <person name="Mondo S.J."/>
            <person name="Barry K."/>
            <person name="Sandor L."/>
            <person name="Lee J."/>
            <person name="Lipzen A."/>
            <person name="Pangilinan J."/>
            <person name="LaButti K."/>
            <person name="Hainaut M."/>
            <person name="Henrissat B."/>
            <person name="Grigoriev I.V."/>
            <person name="Spatafora J.W."/>
            <person name="Aime M.C."/>
        </authorList>
    </citation>
    <scope>NUCLEOTIDE SEQUENCE [LARGE SCALE GENOMIC DNA]</scope>
    <source>
        <strain evidence="7 8">MCA 5214</strain>
    </source>
</reference>
<dbReference type="STRING" id="1569628.A0A316UI43"/>
<keyword evidence="3" id="KW-0067">ATP-binding</keyword>
<evidence type="ECO:0000259" key="5">
    <source>
        <dbReference type="Pfam" id="PF08544"/>
    </source>
</evidence>
<proteinExistence type="inferred from homology"/>
<keyword evidence="7" id="KW-0418">Kinase</keyword>
<dbReference type="InterPro" id="IPR006206">
    <property type="entry name" value="Mevalonate/galactokinase"/>
</dbReference>
<dbReference type="PIRSF" id="PIRSF000530">
    <property type="entry name" value="Galactokinase"/>
    <property type="match status" value="1"/>
</dbReference>
<feature type="domain" description="GHMP kinase C-terminal" evidence="5">
    <location>
        <begin position="437"/>
        <end position="509"/>
    </location>
</feature>
<dbReference type="PANTHER" id="PTHR10457">
    <property type="entry name" value="MEVALONATE KINASE/GALACTOKINASE"/>
    <property type="match status" value="1"/>
</dbReference>
<dbReference type="InterPro" id="IPR013750">
    <property type="entry name" value="GHMP_kinase_C_dom"/>
</dbReference>
<dbReference type="Pfam" id="PF08544">
    <property type="entry name" value="GHMP_kinases_C"/>
    <property type="match status" value="1"/>
</dbReference>
<dbReference type="SUPFAM" id="SSF54211">
    <property type="entry name" value="Ribosomal protein S5 domain 2-like"/>
    <property type="match status" value="1"/>
</dbReference>
<evidence type="ECO:0000259" key="4">
    <source>
        <dbReference type="Pfam" id="PF00288"/>
    </source>
</evidence>
<dbReference type="Proteomes" id="UP000245884">
    <property type="component" value="Unassembled WGS sequence"/>
</dbReference>
<sequence length="541" mass="59508">MSGDKQTTSDPIPLVSKLEDIYSSRDAQLKQGQRWDALTQRFEKDFGSKPDFIARAPGRVNVIGEHVDHMGFGVLPAAIELDILMVVRVVPADEGTSSSSSSTIHFDLANSTDRFERATFSSDVRDAASVELIHDGPTRWANYFKVAWKGLHPHLPSNTLSDRPPSRIEVLVDGTIPPESSLSSSAAMTVCSSIVILEALGARDQVSRREMAEVAIESERYVGVASGGMDQSASIFGEPDSVLHITFHPGLAISRVSMPKSDPECTFLIANSLVVSDKKVNGPVQYNLRVVELLVAARIFCLSVGIDLPSSGPQATPTWRQVVDLYFKKYPLSDKEGDEEVQQVRQELGEEAAQLHVLSQLVESHLPPAAIDLEEAKKLTKLEQGDNFAKAFLQRFDVRTEQGFECLKRTRHVFAEALRVWRFKAQLQSGREGKELYEELGEMMNQSHESLARDYSNTCPELESLVTLARTAGSLGSRLTGAGWGGSTVHLVPKAKVGEVLQAWKEGYYAKRWPEISGNEEKLGEAMLESRPAGGACVMRL</sequence>
<gene>
    <name evidence="7" type="ORF">BDZ90DRAFT_224066</name>
</gene>
<feature type="domain" description="Galactokinase N-terminal" evidence="6">
    <location>
        <begin position="40"/>
        <end position="88"/>
    </location>
</feature>
<evidence type="ECO:0000259" key="6">
    <source>
        <dbReference type="Pfam" id="PF10509"/>
    </source>
</evidence>
<evidence type="ECO:0000256" key="2">
    <source>
        <dbReference type="ARBA" id="ARBA00022741"/>
    </source>
</evidence>
<dbReference type="Gene3D" id="3.30.70.3170">
    <property type="match status" value="1"/>
</dbReference>
<dbReference type="Pfam" id="PF00288">
    <property type="entry name" value="GHMP_kinases_N"/>
    <property type="match status" value="1"/>
</dbReference>
<dbReference type="EMBL" id="KZ819678">
    <property type="protein sequence ID" value="PWN24942.1"/>
    <property type="molecule type" value="Genomic_DNA"/>
</dbReference>
<dbReference type="PRINTS" id="PR00473">
    <property type="entry name" value="GALCTOKINASE"/>
</dbReference>
<dbReference type="InterPro" id="IPR006204">
    <property type="entry name" value="GHMP_kinase_N_dom"/>
</dbReference>
<dbReference type="InterPro" id="IPR019539">
    <property type="entry name" value="GalKase_N"/>
</dbReference>
<keyword evidence="2" id="KW-0547">Nucleotide-binding</keyword>
<evidence type="ECO:0000313" key="8">
    <source>
        <dbReference type="Proteomes" id="UP000245884"/>
    </source>
</evidence>
<keyword evidence="7" id="KW-0808">Transferase</keyword>
<dbReference type="Gene3D" id="3.30.230.10">
    <property type="match status" value="1"/>
</dbReference>
<dbReference type="GO" id="GO:0005524">
    <property type="term" value="F:ATP binding"/>
    <property type="evidence" value="ECO:0007669"/>
    <property type="project" value="UniProtKB-KW"/>
</dbReference>
<dbReference type="SUPFAM" id="SSF55060">
    <property type="entry name" value="GHMP Kinase, C-terminal domain"/>
    <property type="match status" value="1"/>
</dbReference>
<dbReference type="GO" id="GO:0005829">
    <property type="term" value="C:cytosol"/>
    <property type="evidence" value="ECO:0007669"/>
    <property type="project" value="TreeGrafter"/>
</dbReference>
<protein>
    <submittedName>
        <fullName evidence="7">Galactokinase</fullName>
    </submittedName>
</protein>
<keyword evidence="8" id="KW-1185">Reference proteome</keyword>
<dbReference type="InterPro" id="IPR000705">
    <property type="entry name" value="Galactokinase"/>
</dbReference>
<dbReference type="GeneID" id="37026423"/>
<dbReference type="RefSeq" id="XP_025359554.1">
    <property type="nucleotide sequence ID" value="XM_025504600.1"/>
</dbReference>
<dbReference type="InterPro" id="IPR036554">
    <property type="entry name" value="GHMP_kinase_C_sf"/>
</dbReference>
<dbReference type="GO" id="GO:0006012">
    <property type="term" value="P:galactose metabolic process"/>
    <property type="evidence" value="ECO:0007669"/>
    <property type="project" value="InterPro"/>
</dbReference>
<accession>A0A316UI43</accession>